<dbReference type="KEGG" id="zal:AZF00_00255"/>
<evidence type="ECO:0000313" key="3">
    <source>
        <dbReference type="Proteomes" id="UP000074119"/>
    </source>
</evidence>
<feature type="signal peptide" evidence="1">
    <location>
        <begin position="1"/>
        <end position="24"/>
    </location>
</feature>
<name>A0A127M0R5_9GAMM</name>
<keyword evidence="1" id="KW-0732">Signal</keyword>
<dbReference type="Proteomes" id="UP000074119">
    <property type="component" value="Chromosome"/>
</dbReference>
<dbReference type="RefSeq" id="WP_008253216.1">
    <property type="nucleotide sequence ID" value="NZ_CP014544.1"/>
</dbReference>
<proteinExistence type="predicted"/>
<sequence>MTMNSTKKLAAAVMLTSLSSLSVAEPLAPVLGLLDGVGGGGLPGLDALPLDPSALMGSGTNLLSIGNLPVTPADLLSLLALVPLQTGTDVLANTGLPLNSTVAQVGGLADYNSLPINPFSVIAGGGLSGIPANPSLLLGGGLPGLTLIPVAPLAPIIDGGLPDIGALPVDFLALIPL</sequence>
<organism evidence="2 3">
    <name type="scientific">Zhongshania aliphaticivorans</name>
    <dbReference type="NCBI Taxonomy" id="1470434"/>
    <lineage>
        <taxon>Bacteria</taxon>
        <taxon>Pseudomonadati</taxon>
        <taxon>Pseudomonadota</taxon>
        <taxon>Gammaproteobacteria</taxon>
        <taxon>Cellvibrionales</taxon>
        <taxon>Spongiibacteraceae</taxon>
        <taxon>Zhongshania</taxon>
    </lineage>
</organism>
<feature type="chain" id="PRO_5007274891" evidence="1">
    <location>
        <begin position="25"/>
        <end position="177"/>
    </location>
</feature>
<gene>
    <name evidence="2" type="ORF">AZF00_00255</name>
</gene>
<evidence type="ECO:0000313" key="2">
    <source>
        <dbReference type="EMBL" id="AMO66823.1"/>
    </source>
</evidence>
<reference evidence="2 3" key="1">
    <citation type="submission" date="2015-12" db="EMBL/GenBank/DDBJ databases">
        <authorList>
            <person name="Shamseldin A."/>
            <person name="Moawad H."/>
            <person name="Abd El-Rahim W.M."/>
            <person name="Sadowsky M.J."/>
        </authorList>
    </citation>
    <scope>NUCLEOTIDE SEQUENCE [LARGE SCALE GENOMIC DNA]</scope>
    <source>
        <strain evidence="2 3">SM2</strain>
    </source>
</reference>
<dbReference type="AlphaFoldDB" id="A0A127M0R5"/>
<protein>
    <submittedName>
        <fullName evidence="2">Uncharacterized protein</fullName>
    </submittedName>
</protein>
<accession>A0A127M0R5</accession>
<dbReference type="EMBL" id="CP014544">
    <property type="protein sequence ID" value="AMO66823.1"/>
    <property type="molecule type" value="Genomic_DNA"/>
</dbReference>
<evidence type="ECO:0000256" key="1">
    <source>
        <dbReference type="SAM" id="SignalP"/>
    </source>
</evidence>